<keyword evidence="3" id="KW-1185">Reference proteome</keyword>
<keyword evidence="1" id="KW-1133">Transmembrane helix</keyword>
<evidence type="ECO:0000256" key="1">
    <source>
        <dbReference type="SAM" id="Phobius"/>
    </source>
</evidence>
<accession>A0A256F0W0</accession>
<name>A0A256F0W0_9HYPH</name>
<feature type="transmembrane region" description="Helical" evidence="1">
    <location>
        <begin position="12"/>
        <end position="32"/>
    </location>
</feature>
<evidence type="ECO:0000313" key="3">
    <source>
        <dbReference type="Proteomes" id="UP000216478"/>
    </source>
</evidence>
<dbReference type="Proteomes" id="UP000216478">
    <property type="component" value="Unassembled WGS sequence"/>
</dbReference>
<gene>
    <name evidence="2" type="ORF">CEV33_3278</name>
</gene>
<dbReference type="AlphaFoldDB" id="A0A256F0W0"/>
<organism evidence="2 3">
    <name type="scientific">Brucella grignonensis</name>
    <dbReference type="NCBI Taxonomy" id="94627"/>
    <lineage>
        <taxon>Bacteria</taxon>
        <taxon>Pseudomonadati</taxon>
        <taxon>Pseudomonadota</taxon>
        <taxon>Alphaproteobacteria</taxon>
        <taxon>Hyphomicrobiales</taxon>
        <taxon>Brucellaceae</taxon>
        <taxon>Brucella/Ochrobactrum group</taxon>
        <taxon>Brucella</taxon>
    </lineage>
</organism>
<reference evidence="2 3" key="1">
    <citation type="submission" date="2017-07" db="EMBL/GenBank/DDBJ databases">
        <title>Phylogenetic study on the rhizospheric bacterium Ochrobactrum sp. A44.</title>
        <authorList>
            <person name="Krzyzanowska D.M."/>
            <person name="Ossowicki A."/>
            <person name="Rajewska M."/>
            <person name="Maciag T."/>
            <person name="Kaczynski Z."/>
            <person name="Czerwicka M."/>
            <person name="Jafra S."/>
        </authorList>
    </citation>
    <scope>NUCLEOTIDE SEQUENCE [LARGE SCALE GENOMIC DNA]</scope>
    <source>
        <strain evidence="2 3">OgA9a</strain>
    </source>
</reference>
<evidence type="ECO:0000313" key="2">
    <source>
        <dbReference type="EMBL" id="OYR08350.1"/>
    </source>
</evidence>
<proteinExistence type="predicted"/>
<dbReference type="EMBL" id="NNRL01000167">
    <property type="protein sequence ID" value="OYR08350.1"/>
    <property type="molecule type" value="Genomic_DNA"/>
</dbReference>
<sequence>MRMHFAPFFLDLRIYILLLFLEVAIFAAWGRLGLITNV</sequence>
<keyword evidence="1" id="KW-0812">Transmembrane</keyword>
<keyword evidence="1" id="KW-0472">Membrane</keyword>
<comment type="caution">
    <text evidence="2">The sequence shown here is derived from an EMBL/GenBank/DDBJ whole genome shotgun (WGS) entry which is preliminary data.</text>
</comment>
<protein>
    <submittedName>
        <fullName evidence="2">Putative membrane protein</fullName>
    </submittedName>
</protein>